<reference evidence="2 3" key="1">
    <citation type="journal article" date="2015" name="Genome Announc.">
        <title>Expanding the biotechnology potential of lactobacilli through comparative genomics of 213 strains and associated genera.</title>
        <authorList>
            <person name="Sun Z."/>
            <person name="Harris H.M."/>
            <person name="McCann A."/>
            <person name="Guo C."/>
            <person name="Argimon S."/>
            <person name="Zhang W."/>
            <person name="Yang X."/>
            <person name="Jeffery I.B."/>
            <person name="Cooney J.C."/>
            <person name="Kagawa T.F."/>
            <person name="Liu W."/>
            <person name="Song Y."/>
            <person name="Salvetti E."/>
            <person name="Wrobel A."/>
            <person name="Rasinkangas P."/>
            <person name="Parkhill J."/>
            <person name="Rea M.C."/>
            <person name="O'Sullivan O."/>
            <person name="Ritari J."/>
            <person name="Douillard F.P."/>
            <person name="Paul Ross R."/>
            <person name="Yang R."/>
            <person name="Briner A.E."/>
            <person name="Felis G.E."/>
            <person name="de Vos W.M."/>
            <person name="Barrangou R."/>
            <person name="Klaenhammer T.R."/>
            <person name="Caufield P.W."/>
            <person name="Cui Y."/>
            <person name="Zhang H."/>
            <person name="O'Toole P.W."/>
        </authorList>
    </citation>
    <scope>NUCLEOTIDE SEQUENCE [LARGE SCALE GENOMIC DNA]</scope>
    <source>
        <strain evidence="2 3">DSM 5707</strain>
    </source>
</reference>
<evidence type="ECO:0000313" key="3">
    <source>
        <dbReference type="Proteomes" id="UP000051957"/>
    </source>
</evidence>
<dbReference type="InterPro" id="IPR036806">
    <property type="entry name" value="YozE_SAM-like_sf"/>
</dbReference>
<sequence>MTKRNPGSTDPVAEFANNAFYDQSFPKQEDEFDALSKYLEENATYLPTMEIFDSVWTEYQESF</sequence>
<dbReference type="AlphaFoldDB" id="A0A0R1Z9M9"/>
<proteinExistence type="predicted"/>
<protein>
    <recommendedName>
        <fullName evidence="1">YozE SAM-like domain-containing protein</fullName>
    </recommendedName>
</protein>
<dbReference type="Pfam" id="PF06855">
    <property type="entry name" value="YozE_SAM_like"/>
    <property type="match status" value="1"/>
</dbReference>
<dbReference type="SUPFAM" id="SSF140652">
    <property type="entry name" value="YozE-like"/>
    <property type="match status" value="1"/>
</dbReference>
<dbReference type="Proteomes" id="UP000051957">
    <property type="component" value="Unassembled WGS sequence"/>
</dbReference>
<evidence type="ECO:0000259" key="1">
    <source>
        <dbReference type="Pfam" id="PF06855"/>
    </source>
</evidence>
<name>A0A0R1Z9M9_9LACO</name>
<dbReference type="EMBL" id="AZGK01000001">
    <property type="protein sequence ID" value="KRM47804.1"/>
    <property type="molecule type" value="Genomic_DNA"/>
</dbReference>
<organism evidence="2 3">
    <name type="scientific">Lentilactobacillus parabuchneri DSM 5707 = NBRC 107865</name>
    <dbReference type="NCBI Taxonomy" id="1423784"/>
    <lineage>
        <taxon>Bacteria</taxon>
        <taxon>Bacillati</taxon>
        <taxon>Bacillota</taxon>
        <taxon>Bacilli</taxon>
        <taxon>Lactobacillales</taxon>
        <taxon>Lactobacillaceae</taxon>
        <taxon>Lentilactobacillus</taxon>
    </lineage>
</organism>
<accession>A0A0R1Z9M9</accession>
<evidence type="ECO:0000313" key="2">
    <source>
        <dbReference type="EMBL" id="KRM47804.1"/>
    </source>
</evidence>
<dbReference type="Gene3D" id="1.10.150.260">
    <property type="entry name" value="YozE SAM-like"/>
    <property type="match status" value="1"/>
</dbReference>
<dbReference type="NCBIfam" id="NF010193">
    <property type="entry name" value="PRK13672.1"/>
    <property type="match status" value="1"/>
</dbReference>
<dbReference type="PATRIC" id="fig|1423784.4.peg.283"/>
<gene>
    <name evidence="2" type="ORF">FC51_GL000286</name>
</gene>
<feature type="domain" description="YozE SAM-like" evidence="1">
    <location>
        <begin position="1"/>
        <end position="61"/>
    </location>
</feature>
<comment type="caution">
    <text evidence="2">The sequence shown here is derived from an EMBL/GenBank/DDBJ whole genome shotgun (WGS) entry which is preliminary data.</text>
</comment>
<dbReference type="InterPro" id="IPR023089">
    <property type="entry name" value="YozE_SAM-like"/>
</dbReference>